<dbReference type="GeneID" id="54581647"/>
<keyword evidence="3" id="KW-1185">Reference proteome</keyword>
<gene>
    <name evidence="2" type="ORF">BU26DRAFT_516387</name>
</gene>
<protein>
    <submittedName>
        <fullName evidence="2">Uncharacterized protein</fullName>
    </submittedName>
</protein>
<feature type="compositionally biased region" description="Basic and acidic residues" evidence="1">
    <location>
        <begin position="28"/>
        <end position="37"/>
    </location>
</feature>
<feature type="compositionally biased region" description="Basic residues" evidence="1">
    <location>
        <begin position="409"/>
        <end position="420"/>
    </location>
</feature>
<feature type="region of interest" description="Disordered" evidence="1">
    <location>
        <begin position="18"/>
        <end position="71"/>
    </location>
</feature>
<dbReference type="OrthoDB" id="3791388at2759"/>
<evidence type="ECO:0000313" key="3">
    <source>
        <dbReference type="Proteomes" id="UP000800094"/>
    </source>
</evidence>
<feature type="region of interest" description="Disordered" evidence="1">
    <location>
        <begin position="159"/>
        <end position="197"/>
    </location>
</feature>
<accession>A0A6A6IMX1</accession>
<feature type="compositionally biased region" description="Basic and acidic residues" evidence="1">
    <location>
        <begin position="180"/>
        <end position="197"/>
    </location>
</feature>
<proteinExistence type="predicted"/>
<feature type="compositionally biased region" description="Basic residues" evidence="1">
    <location>
        <begin position="486"/>
        <end position="495"/>
    </location>
</feature>
<dbReference type="EMBL" id="ML987192">
    <property type="protein sequence ID" value="KAF2251589.1"/>
    <property type="molecule type" value="Genomic_DNA"/>
</dbReference>
<reference evidence="2" key="1">
    <citation type="journal article" date="2020" name="Stud. Mycol.">
        <title>101 Dothideomycetes genomes: a test case for predicting lifestyles and emergence of pathogens.</title>
        <authorList>
            <person name="Haridas S."/>
            <person name="Albert R."/>
            <person name="Binder M."/>
            <person name="Bloem J."/>
            <person name="Labutti K."/>
            <person name="Salamov A."/>
            <person name="Andreopoulos B."/>
            <person name="Baker S."/>
            <person name="Barry K."/>
            <person name="Bills G."/>
            <person name="Bluhm B."/>
            <person name="Cannon C."/>
            <person name="Castanera R."/>
            <person name="Culley D."/>
            <person name="Daum C."/>
            <person name="Ezra D."/>
            <person name="Gonzalez J."/>
            <person name="Henrissat B."/>
            <person name="Kuo A."/>
            <person name="Liang C."/>
            <person name="Lipzen A."/>
            <person name="Lutzoni F."/>
            <person name="Magnuson J."/>
            <person name="Mondo S."/>
            <person name="Nolan M."/>
            <person name="Ohm R."/>
            <person name="Pangilinan J."/>
            <person name="Park H.-J."/>
            <person name="Ramirez L."/>
            <person name="Alfaro M."/>
            <person name="Sun H."/>
            <person name="Tritt A."/>
            <person name="Yoshinaga Y."/>
            <person name="Zwiers L.-H."/>
            <person name="Turgeon B."/>
            <person name="Goodwin S."/>
            <person name="Spatafora J."/>
            <person name="Crous P."/>
            <person name="Grigoriev I."/>
        </authorList>
    </citation>
    <scope>NUCLEOTIDE SEQUENCE</scope>
    <source>
        <strain evidence="2">CBS 122368</strain>
    </source>
</reference>
<evidence type="ECO:0000313" key="2">
    <source>
        <dbReference type="EMBL" id="KAF2251589.1"/>
    </source>
</evidence>
<feature type="compositionally biased region" description="Basic residues" evidence="1">
    <location>
        <begin position="506"/>
        <end position="517"/>
    </location>
</feature>
<dbReference type="RefSeq" id="XP_033686593.1">
    <property type="nucleotide sequence ID" value="XM_033828317.1"/>
</dbReference>
<evidence type="ECO:0000256" key="1">
    <source>
        <dbReference type="SAM" id="MobiDB-lite"/>
    </source>
</evidence>
<feature type="compositionally biased region" description="Polar residues" evidence="1">
    <location>
        <begin position="44"/>
        <end position="54"/>
    </location>
</feature>
<feature type="compositionally biased region" description="Acidic residues" evidence="1">
    <location>
        <begin position="159"/>
        <end position="168"/>
    </location>
</feature>
<feature type="region of interest" description="Disordered" evidence="1">
    <location>
        <begin position="301"/>
        <end position="526"/>
    </location>
</feature>
<organism evidence="2 3">
    <name type="scientific">Trematosphaeria pertusa</name>
    <dbReference type="NCBI Taxonomy" id="390896"/>
    <lineage>
        <taxon>Eukaryota</taxon>
        <taxon>Fungi</taxon>
        <taxon>Dikarya</taxon>
        <taxon>Ascomycota</taxon>
        <taxon>Pezizomycotina</taxon>
        <taxon>Dothideomycetes</taxon>
        <taxon>Pleosporomycetidae</taxon>
        <taxon>Pleosporales</taxon>
        <taxon>Massarineae</taxon>
        <taxon>Trematosphaeriaceae</taxon>
        <taxon>Trematosphaeria</taxon>
    </lineage>
</organism>
<dbReference type="AlphaFoldDB" id="A0A6A6IMX1"/>
<dbReference type="Proteomes" id="UP000800094">
    <property type="component" value="Unassembled WGS sequence"/>
</dbReference>
<sequence>MAGFETIRGDGLIRAHRALAGLEDDPQLLERARRRFSDSPPPYTSNHSHASTVFDTPEPPSDEQQRRAQRLGRLVREREASQPYRQFMAQRKEEMTRAWKADPRVSSRGIMPIGLYDQDAEKLVRDRWVEQGIWKDKWGDGSNRGAISGDLWKHEEPLELESETETDAQPDCTSVPFSFYERKPRPKSDDEKRQTAERRVIREREREASRPFHQFVYQISKERERIQGESTSGEATAAAYAAADINTKAYEAVKSTWCERGIWNWKWNILPGMSWKHEEPLEEEADNDSAAAQANHVENGMHDVEAPPRRVFGSPSPVESDHPHPSGTVNASQRGPSADDDSDGLENGGGGHSRAASNSRRHERSGGAIHSMTRPMPPRNQTRPSHADGLNEPETSTSLGPVRSSKVSKATRRRRPGLRRRPSDPQEVSPDDAPLLARAHIPESPQQNSNMPPRRSKRIQSTKSGMAKESTRIASGDSPKATAQSRPKRTVARKQKSADSANSQGVRKRPVKTRGRTKRSDNQTLA</sequence>
<name>A0A6A6IMX1_9PLEO</name>